<dbReference type="RefSeq" id="WP_377715485.1">
    <property type="nucleotide sequence ID" value="NZ_JBHTJM010000008.1"/>
</dbReference>
<dbReference type="Pfam" id="PF09113">
    <property type="entry name" value="N-glycanase_C"/>
    <property type="match status" value="1"/>
</dbReference>
<name>A0ABW3I3V7_9FLAO</name>
<dbReference type="PANTHER" id="PTHR39319">
    <property type="entry name" value="SI:DKEY-256H2.1"/>
    <property type="match status" value="1"/>
</dbReference>
<evidence type="ECO:0000313" key="4">
    <source>
        <dbReference type="Proteomes" id="UP001596997"/>
    </source>
</evidence>
<proteinExistence type="predicted"/>
<keyword evidence="4" id="KW-1185">Reference proteome</keyword>
<protein>
    <submittedName>
        <fullName evidence="3">Peptide-N-glycosidase F-related protein</fullName>
    </submittedName>
</protein>
<accession>A0ABW3I3V7</accession>
<dbReference type="InterPro" id="IPR014784">
    <property type="entry name" value="Cu2_ascorb_mOase-like_C"/>
</dbReference>
<evidence type="ECO:0000313" key="3">
    <source>
        <dbReference type="EMBL" id="MFD0964099.1"/>
    </source>
</evidence>
<gene>
    <name evidence="3" type="ORF">ACFQ1O_08800</name>
</gene>
<dbReference type="InterPro" id="IPR053251">
    <property type="entry name" value="N-glycanase"/>
</dbReference>
<dbReference type="PANTHER" id="PTHR39319:SF1">
    <property type="entry name" value="SI:DKEY-256H2.1"/>
    <property type="match status" value="1"/>
</dbReference>
<reference evidence="4" key="1">
    <citation type="journal article" date="2019" name="Int. J. Syst. Evol. Microbiol.">
        <title>The Global Catalogue of Microorganisms (GCM) 10K type strain sequencing project: providing services to taxonomists for standard genome sequencing and annotation.</title>
        <authorList>
            <consortium name="The Broad Institute Genomics Platform"/>
            <consortium name="The Broad Institute Genome Sequencing Center for Infectious Disease"/>
            <person name="Wu L."/>
            <person name="Ma J."/>
        </authorList>
    </citation>
    <scope>NUCLEOTIDE SEQUENCE [LARGE SCALE GENOMIC DNA]</scope>
    <source>
        <strain evidence="4">CCUG 62114</strain>
    </source>
</reference>
<dbReference type="InterPro" id="IPR008977">
    <property type="entry name" value="PHM/PNGase_F_dom_sf"/>
</dbReference>
<dbReference type="EMBL" id="JBHTJM010000008">
    <property type="protein sequence ID" value="MFD0964099.1"/>
    <property type="molecule type" value="Genomic_DNA"/>
</dbReference>
<keyword evidence="1" id="KW-1015">Disulfide bond</keyword>
<dbReference type="Gene3D" id="2.60.40.10">
    <property type="entry name" value="Immunoglobulins"/>
    <property type="match status" value="1"/>
</dbReference>
<dbReference type="PROSITE" id="PS51257">
    <property type="entry name" value="PROKAR_LIPOPROTEIN"/>
    <property type="match status" value="1"/>
</dbReference>
<dbReference type="Proteomes" id="UP001596997">
    <property type="component" value="Unassembled WGS sequence"/>
</dbReference>
<feature type="domain" description="Peptide-N-glycosidase F C-terminal" evidence="2">
    <location>
        <begin position="311"/>
        <end position="432"/>
    </location>
</feature>
<evidence type="ECO:0000259" key="2">
    <source>
        <dbReference type="Pfam" id="PF09113"/>
    </source>
</evidence>
<dbReference type="SUPFAM" id="SSF49742">
    <property type="entry name" value="PHM/PNGase F"/>
    <property type="match status" value="2"/>
</dbReference>
<comment type="caution">
    <text evidence="3">The sequence shown here is derived from an EMBL/GenBank/DDBJ whole genome shotgun (WGS) entry which is preliminary data.</text>
</comment>
<dbReference type="Gene3D" id="2.60.120.230">
    <property type="match status" value="2"/>
</dbReference>
<dbReference type="InterPro" id="IPR015197">
    <property type="entry name" value="PngaseF_C"/>
</dbReference>
<sequence length="455" mass="49707">MKRLPHLFFTILTFALLSCGGSDDSGSGGTTPPDPIAPAMTSTSNISYFGDVLINQSSASQSITIQSSGLTADISVTISDNNFKISLDGSTYSDTLTIPFATANSGNQQVYVRFSPLTVGDHSGQLVIESTGVTTITKNVSGSGVPITHNYVAFNEQPIAFGGGYNQSATQTFTLHPDLDNIAEIKMFLQIDCPTSGCDDWDRFANVKVKDPATGNWFEIGRYITPYWVGTELLERGLEFDVTDFKSLLTGSVELRIYIENWTPKADLITVDFDFIEGTPDYPYYSVAEVLPYHINSIDGVPYGESHNFDLDKQVTIPANAESTHLRTTISGWGHATPYDSGNRPCAEWCFRTHDVKIDGANTFQHYMGPMGCASNPINNQAPGNWMPDRAGWCPGMAVPNRIDTFGNSMAGSTFTFEYDYEDWTNDTQNGNAYYATSTYVIVKSNTAITAPTVN</sequence>
<organism evidence="3 4">
    <name type="scientific">Pseudofulvibacter geojedonensis</name>
    <dbReference type="NCBI Taxonomy" id="1123758"/>
    <lineage>
        <taxon>Bacteria</taxon>
        <taxon>Pseudomonadati</taxon>
        <taxon>Bacteroidota</taxon>
        <taxon>Flavobacteriia</taxon>
        <taxon>Flavobacteriales</taxon>
        <taxon>Flavobacteriaceae</taxon>
        <taxon>Pseudofulvibacter</taxon>
    </lineage>
</organism>
<dbReference type="InterPro" id="IPR013783">
    <property type="entry name" value="Ig-like_fold"/>
</dbReference>
<evidence type="ECO:0000256" key="1">
    <source>
        <dbReference type="ARBA" id="ARBA00023157"/>
    </source>
</evidence>